<proteinExistence type="predicted"/>
<protein>
    <submittedName>
        <fullName evidence="1">Uncharacterized protein</fullName>
    </submittedName>
</protein>
<organism evidence="1">
    <name type="scientific">Pseudomonas phage HRDY3</name>
    <dbReference type="NCBI Taxonomy" id="3236930"/>
    <lineage>
        <taxon>Viruses</taxon>
    </lineage>
</organism>
<dbReference type="EMBL" id="PQ015379">
    <property type="protein sequence ID" value="XDJ15018.1"/>
    <property type="molecule type" value="Genomic_DNA"/>
</dbReference>
<accession>A0AB39CDT0</accession>
<evidence type="ECO:0000313" key="1">
    <source>
        <dbReference type="EMBL" id="XDJ15018.1"/>
    </source>
</evidence>
<reference evidence="1" key="1">
    <citation type="submission" date="2024-07" db="EMBL/GenBank/DDBJ databases">
        <authorList>
            <person name="Bringhurst R.M."/>
            <person name="Homer T.E."/>
        </authorList>
    </citation>
    <scope>NUCLEOTIDE SEQUENCE</scope>
</reference>
<name>A0AB39CDT0_9VIRU</name>
<sequence length="104" mass="11774">MAKVALLHPDKGVPGKRYWLVSTDPHVISDDDARVVSCRKNAFQNLEYVCRDGAMTMFYAPRDMAQYRLIEIALPKRADVLKEMVRRGIVKPEPNAPEGGLDFI</sequence>